<dbReference type="GO" id="GO:0005730">
    <property type="term" value="C:nucleolus"/>
    <property type="evidence" value="ECO:0007669"/>
    <property type="project" value="TreeGrafter"/>
</dbReference>
<dbReference type="KEGG" id="lmi:LMXM_30_0650"/>
<dbReference type="GO" id="GO:0008650">
    <property type="term" value="F:rRNA (uridine-2'-O-)-methyltransferase activity"/>
    <property type="evidence" value="ECO:0007669"/>
    <property type="project" value="TreeGrafter"/>
</dbReference>
<keyword evidence="7" id="KW-1185">Reference proteome</keyword>
<dbReference type="PANTHER" id="PTHR10920:SF19">
    <property type="entry name" value="METHYLTRANSFERASE, PUTATIVE-RELATED"/>
    <property type="match status" value="1"/>
</dbReference>
<dbReference type="GO" id="GO:0016435">
    <property type="term" value="F:rRNA (guanine) methyltransferase activity"/>
    <property type="evidence" value="ECO:0007669"/>
    <property type="project" value="TreeGrafter"/>
</dbReference>
<dbReference type="InterPro" id="IPR050082">
    <property type="entry name" value="RNA_methyltr_RlmE"/>
</dbReference>
<dbReference type="PANTHER" id="PTHR10920">
    <property type="entry name" value="RIBOSOMAL RNA METHYLTRANSFERASE"/>
    <property type="match status" value="1"/>
</dbReference>
<gene>
    <name evidence="6" type="ORF">LMXM_30_0650</name>
</gene>
<feature type="region of interest" description="Disordered" evidence="4">
    <location>
        <begin position="171"/>
        <end position="190"/>
    </location>
</feature>
<dbReference type="InterPro" id="IPR002877">
    <property type="entry name" value="RNA_MeTrfase_FtsJ_dom"/>
</dbReference>
<keyword evidence="2" id="KW-0808">Transferase</keyword>
<dbReference type="OMA" id="WNCLGCG"/>
<dbReference type="PhylomeDB" id="E9B1L6"/>
<evidence type="ECO:0000259" key="5">
    <source>
        <dbReference type="Pfam" id="PF01728"/>
    </source>
</evidence>
<reference evidence="6 7" key="1">
    <citation type="journal article" date="2011" name="Genome Res.">
        <title>Chromosome and gene copy number variation allow major structural change between species and strains of Leishmania.</title>
        <authorList>
            <person name="Rogers M.B."/>
            <person name="Hilley J.D."/>
            <person name="Dickens N.J."/>
            <person name="Wilkes J."/>
            <person name="Bates P.A."/>
            <person name="Depledge D.P."/>
            <person name="Harris D."/>
            <person name="Her Y."/>
            <person name="Herzyk P."/>
            <person name="Imamura H."/>
            <person name="Otto T.D."/>
            <person name="Sanders M."/>
            <person name="Seeger K."/>
            <person name="Dujardin J.C."/>
            <person name="Berriman M."/>
            <person name="Smith D.F."/>
            <person name="Hertz-Fowler C."/>
            <person name="Mottram J.C."/>
        </authorList>
    </citation>
    <scope>NUCLEOTIDE SEQUENCE [LARGE SCALE GENOMIC DNA]</scope>
    <source>
        <strain evidence="6 7">MHOM/GT/2001/U1103</strain>
    </source>
</reference>
<organism evidence="6 7">
    <name type="scientific">Leishmania mexicana (strain MHOM/GT/2001/U1103)</name>
    <dbReference type="NCBI Taxonomy" id="929439"/>
    <lineage>
        <taxon>Eukaryota</taxon>
        <taxon>Discoba</taxon>
        <taxon>Euglenozoa</taxon>
        <taxon>Kinetoplastea</taxon>
        <taxon>Metakinetoplastina</taxon>
        <taxon>Trypanosomatida</taxon>
        <taxon>Trypanosomatidae</taxon>
        <taxon>Leishmaniinae</taxon>
        <taxon>Leishmania</taxon>
    </lineage>
</organism>
<evidence type="ECO:0000313" key="6">
    <source>
        <dbReference type="EMBL" id="CBZ29122.1"/>
    </source>
</evidence>
<feature type="domain" description="Ribosomal RNA methyltransferase FtsJ" evidence="5">
    <location>
        <begin position="2"/>
        <end position="249"/>
    </location>
</feature>
<evidence type="ECO:0000313" key="7">
    <source>
        <dbReference type="Proteomes" id="UP000007259"/>
    </source>
</evidence>
<proteinExistence type="predicted"/>
<dbReference type="EMBL" id="FR799583">
    <property type="protein sequence ID" value="CBZ29122.1"/>
    <property type="molecule type" value="Genomic_DNA"/>
</dbReference>
<sequence>MYRCQSALKLVEINDRYRIFHRFRPSTVVDLAAAPGGFAQVALELMHLPENAPKSALSPMVVAVDQRPIDPMPGLVVVRGNILQHQRILRTVQSALSLMRAPPTSPPRVLSSAHTAPQTRCVDMVLHDGVSVVKGQRAFSVTYAQNQMALSSLLLGSKLFQRHGLISDLPTDAVPHRSSNPEGLISRSTSAPRSSSAVLPVCFVSKVLQSDHFAQVLAATQALFCHVQAFKPAASRPESLERYVVATHFQLAAWQRLTSPHAPTVPQNWQRRSKHHRSAASVSLFSMPPALEDCGDAHRIAWNCLGCGRTCMGCQPCLQCGPYRPAENAGERSAH</sequence>
<keyword evidence="3" id="KW-0949">S-adenosyl-L-methionine</keyword>
<dbReference type="AlphaFoldDB" id="E9B1L6"/>
<dbReference type="GO" id="GO:0000466">
    <property type="term" value="P:maturation of 5.8S rRNA from tricistronic rRNA transcript (SSU-rRNA, 5.8S rRNA, LSU-rRNA)"/>
    <property type="evidence" value="ECO:0007669"/>
    <property type="project" value="TreeGrafter"/>
</dbReference>
<evidence type="ECO:0000256" key="1">
    <source>
        <dbReference type="ARBA" id="ARBA00022603"/>
    </source>
</evidence>
<dbReference type="GO" id="GO:0030687">
    <property type="term" value="C:preribosome, large subunit precursor"/>
    <property type="evidence" value="ECO:0007669"/>
    <property type="project" value="TreeGrafter"/>
</dbReference>
<dbReference type="SUPFAM" id="SSF53335">
    <property type="entry name" value="S-adenosyl-L-methionine-dependent methyltransferases"/>
    <property type="match status" value="1"/>
</dbReference>
<dbReference type="GeneID" id="13451829"/>
<dbReference type="Proteomes" id="UP000007259">
    <property type="component" value="Chromosome 30"/>
</dbReference>
<dbReference type="GO" id="GO:0000463">
    <property type="term" value="P:maturation of LSU-rRNA from tricistronic rRNA transcript (SSU-rRNA, 5.8S rRNA, LSU-rRNA)"/>
    <property type="evidence" value="ECO:0007669"/>
    <property type="project" value="TreeGrafter"/>
</dbReference>
<protein>
    <recommendedName>
        <fullName evidence="5">Ribosomal RNA methyltransferase FtsJ domain-containing protein</fullName>
    </recommendedName>
</protein>
<keyword evidence="1" id="KW-0489">Methyltransferase</keyword>
<dbReference type="Pfam" id="PF01728">
    <property type="entry name" value="FtsJ"/>
    <property type="match status" value="1"/>
</dbReference>
<dbReference type="VEuPathDB" id="TriTrypDB:LmxM.30.0650"/>
<dbReference type="RefSeq" id="XP_003877587.1">
    <property type="nucleotide sequence ID" value="XM_003877538.1"/>
</dbReference>
<name>E9B1L6_LEIMU</name>
<dbReference type="Gene3D" id="3.40.50.150">
    <property type="entry name" value="Vaccinia Virus protein VP39"/>
    <property type="match status" value="1"/>
</dbReference>
<dbReference type="OrthoDB" id="20105at2759"/>
<evidence type="ECO:0000256" key="4">
    <source>
        <dbReference type="SAM" id="MobiDB-lite"/>
    </source>
</evidence>
<accession>E9B1L6</accession>
<evidence type="ECO:0000256" key="2">
    <source>
        <dbReference type="ARBA" id="ARBA00022679"/>
    </source>
</evidence>
<dbReference type="InterPro" id="IPR029063">
    <property type="entry name" value="SAM-dependent_MTases_sf"/>
</dbReference>
<evidence type="ECO:0000256" key="3">
    <source>
        <dbReference type="ARBA" id="ARBA00022691"/>
    </source>
</evidence>